<dbReference type="InterPro" id="IPR029063">
    <property type="entry name" value="SAM-dependent_MTases_sf"/>
</dbReference>
<name>A0A9P6BA76_9AGAM</name>
<feature type="region of interest" description="Disordered" evidence="13">
    <location>
        <begin position="1"/>
        <end position="28"/>
    </location>
</feature>
<gene>
    <name evidence="16" type="ORF">BS47DRAFT_1335776</name>
</gene>
<dbReference type="PANTHER" id="PTHR11006:SF53">
    <property type="entry name" value="PROTEIN ARGININE N-METHYLTRANSFERASE 3"/>
    <property type="match status" value="1"/>
</dbReference>
<evidence type="ECO:0000256" key="10">
    <source>
        <dbReference type="ARBA" id="ARBA00047384"/>
    </source>
</evidence>
<feature type="domain" description="Protein arginine N-methyltransferase" evidence="15">
    <location>
        <begin position="512"/>
        <end position="571"/>
    </location>
</feature>
<dbReference type="Pfam" id="PF22528">
    <property type="entry name" value="PRMT_C"/>
    <property type="match status" value="2"/>
</dbReference>
<evidence type="ECO:0000256" key="5">
    <source>
        <dbReference type="ARBA" id="ARBA00022679"/>
    </source>
</evidence>
<keyword evidence="7" id="KW-0479">Metal-binding</keyword>
<dbReference type="GO" id="GO:0005829">
    <property type="term" value="C:cytosol"/>
    <property type="evidence" value="ECO:0007669"/>
    <property type="project" value="UniProtKB-SubCell"/>
</dbReference>
<dbReference type="GO" id="GO:0005634">
    <property type="term" value="C:nucleus"/>
    <property type="evidence" value="ECO:0007669"/>
    <property type="project" value="TreeGrafter"/>
</dbReference>
<dbReference type="EC" id="2.1.1.319" evidence="2"/>
<evidence type="ECO:0000256" key="12">
    <source>
        <dbReference type="PROSITE-ProRule" id="PRU01015"/>
    </source>
</evidence>
<feature type="region of interest" description="Disordered" evidence="13">
    <location>
        <begin position="485"/>
        <end position="512"/>
    </location>
</feature>
<dbReference type="GO" id="GO:0008270">
    <property type="term" value="F:zinc ion binding"/>
    <property type="evidence" value="ECO:0007669"/>
    <property type="project" value="UniProtKB-KW"/>
</dbReference>
<keyword evidence="3" id="KW-0963">Cytoplasm</keyword>
<dbReference type="GO" id="GO:0032259">
    <property type="term" value="P:methylation"/>
    <property type="evidence" value="ECO:0007669"/>
    <property type="project" value="UniProtKB-KW"/>
</dbReference>
<dbReference type="PANTHER" id="PTHR11006">
    <property type="entry name" value="PROTEIN ARGININE N-METHYLTRANSFERASE"/>
    <property type="match status" value="1"/>
</dbReference>
<sequence>MAMNLQISSVPNIDDDGSDSSESVDPVDETWEDWEEDPTHCYSLFEDVQFPSASLALEHDRNKHGFDFNSVSSKLGLDFHGRVRLINYIRKNKVSAAELLNLSGSEVFLFDNEYLKPVIEDDPLISMESIDWSDDDDEKKIRALANDISPGTSKLIVAELERDLLAANQQISQLKSIGQQLVGASATSSSKVPMLSELLDGKQERDDDSHYFESYGYQEIHAIMLQDSVRTSSYAKFLLSNPQLLRDKLVMDVRKHVFAIDASDIALKARQNVKDNGLEDVITVIQGKVERISLPPPYNDPSIRVDVIVSEWMGYALLYESMLDSVLVARDRWLRPPSVDSPVGGVMAPSQCRMVMSLAETPDLVKEKITFWEDVYGFKMTCMAEDAYGDALIEHLKPEAVISNLCIIKDLPIQRITPRQLDFSQSFSLVATRDGVVHSFLLYFDAWFVPDGSDVPPDATPSLVEVEGNFITADVMRIGAGAGINAQAKDNGPRPTRKGSVMAEKEKEAKPAEVSFSTGPASLCTHWKQTVFLLRAPFKVIEGSKVTGTFHCRKSETNSRELDIEIHYAVSHTGFGVQPREMTVQSFKVR</sequence>
<dbReference type="InterPro" id="IPR025799">
    <property type="entry name" value="Arg_MeTrfase"/>
</dbReference>
<evidence type="ECO:0000256" key="3">
    <source>
        <dbReference type="ARBA" id="ARBA00022490"/>
    </source>
</evidence>
<comment type="catalytic activity">
    <reaction evidence="11">
        <text>L-arginyl-[protein] + S-adenosyl-L-methionine = N(omega)-methyl-L-arginyl-[protein] + S-adenosyl-L-homocysteine + H(+)</text>
        <dbReference type="Rhea" id="RHEA:48100"/>
        <dbReference type="Rhea" id="RHEA-COMP:10532"/>
        <dbReference type="Rhea" id="RHEA-COMP:11990"/>
        <dbReference type="ChEBI" id="CHEBI:15378"/>
        <dbReference type="ChEBI" id="CHEBI:29965"/>
        <dbReference type="ChEBI" id="CHEBI:57856"/>
        <dbReference type="ChEBI" id="CHEBI:59789"/>
        <dbReference type="ChEBI" id="CHEBI:65280"/>
    </reaction>
    <physiologicalReaction direction="left-to-right" evidence="11">
        <dbReference type="Rhea" id="RHEA:48101"/>
    </physiologicalReaction>
</comment>
<evidence type="ECO:0000256" key="2">
    <source>
        <dbReference type="ARBA" id="ARBA00011925"/>
    </source>
</evidence>
<dbReference type="GO" id="GO:0035242">
    <property type="term" value="F:protein-arginine omega-N asymmetric methyltransferase activity"/>
    <property type="evidence" value="ECO:0007669"/>
    <property type="project" value="UniProtKB-EC"/>
</dbReference>
<keyword evidence="8" id="KW-0863">Zinc-finger</keyword>
<protein>
    <recommendedName>
        <fullName evidence="2">type I protein arginine methyltransferase</fullName>
        <ecNumber evidence="2">2.1.1.319</ecNumber>
    </recommendedName>
</protein>
<evidence type="ECO:0000256" key="9">
    <source>
        <dbReference type="ARBA" id="ARBA00022833"/>
    </source>
</evidence>
<comment type="catalytic activity">
    <reaction evidence="10">
        <text>L-arginyl-[protein] + 2 S-adenosyl-L-methionine = N(omega),N(omega)-dimethyl-L-arginyl-[protein] + 2 S-adenosyl-L-homocysteine + 2 H(+)</text>
        <dbReference type="Rhea" id="RHEA:48096"/>
        <dbReference type="Rhea" id="RHEA-COMP:10532"/>
        <dbReference type="Rhea" id="RHEA-COMP:11991"/>
        <dbReference type="ChEBI" id="CHEBI:15378"/>
        <dbReference type="ChEBI" id="CHEBI:29965"/>
        <dbReference type="ChEBI" id="CHEBI:57856"/>
        <dbReference type="ChEBI" id="CHEBI:59789"/>
        <dbReference type="ChEBI" id="CHEBI:61897"/>
        <dbReference type="EC" id="2.1.1.319"/>
    </reaction>
    <physiologicalReaction direction="left-to-right" evidence="10">
        <dbReference type="Rhea" id="RHEA:48097"/>
    </physiologicalReaction>
</comment>
<evidence type="ECO:0000256" key="4">
    <source>
        <dbReference type="ARBA" id="ARBA00022603"/>
    </source>
</evidence>
<keyword evidence="4 12" id="KW-0489">Methyltransferase</keyword>
<keyword evidence="17" id="KW-1185">Reference proteome</keyword>
<dbReference type="PROSITE" id="PS51678">
    <property type="entry name" value="SAM_MT_PRMT"/>
    <property type="match status" value="1"/>
</dbReference>
<comment type="caution">
    <text evidence="16">The sequence shown here is derived from an EMBL/GenBank/DDBJ whole genome shotgun (WGS) entry which is preliminary data.</text>
</comment>
<feature type="compositionally biased region" description="Polar residues" evidence="13">
    <location>
        <begin position="1"/>
        <end position="11"/>
    </location>
</feature>
<evidence type="ECO:0000259" key="14">
    <source>
        <dbReference type="Pfam" id="PF21137"/>
    </source>
</evidence>
<dbReference type="Pfam" id="PF21137">
    <property type="entry name" value="ANM3_C2H2_Zf"/>
    <property type="match status" value="1"/>
</dbReference>
<proteinExistence type="predicted"/>
<evidence type="ECO:0000313" key="16">
    <source>
        <dbReference type="EMBL" id="KAF9520603.1"/>
    </source>
</evidence>
<keyword evidence="6 12" id="KW-0949">S-adenosyl-L-methionine</keyword>
<comment type="subcellular location">
    <subcellularLocation>
        <location evidence="1">Cytoplasm</location>
        <location evidence="1">Cytosol</location>
    </subcellularLocation>
</comment>
<dbReference type="SUPFAM" id="SSF57667">
    <property type="entry name" value="beta-beta-alpha zinc fingers"/>
    <property type="match status" value="1"/>
</dbReference>
<evidence type="ECO:0000313" key="17">
    <source>
        <dbReference type="Proteomes" id="UP000886523"/>
    </source>
</evidence>
<feature type="domain" description="Protein arginine N-methyltransferase" evidence="15">
    <location>
        <begin position="358"/>
        <end position="451"/>
    </location>
</feature>
<evidence type="ECO:0000256" key="1">
    <source>
        <dbReference type="ARBA" id="ARBA00004514"/>
    </source>
</evidence>
<dbReference type="InterPro" id="IPR036236">
    <property type="entry name" value="Znf_C2H2_sf"/>
</dbReference>
<dbReference type="OrthoDB" id="7848332at2759"/>
<feature type="domain" description="Protein arginine N-methyltransferase 3-like C2H2 zinc finger" evidence="14">
    <location>
        <begin position="73"/>
        <end position="117"/>
    </location>
</feature>
<dbReference type="Gene3D" id="2.70.160.11">
    <property type="entry name" value="Hnrnp arginine n-methyltransferase1"/>
    <property type="match status" value="1"/>
</dbReference>
<dbReference type="EMBL" id="MU128911">
    <property type="protein sequence ID" value="KAF9520603.1"/>
    <property type="molecule type" value="Genomic_DNA"/>
</dbReference>
<dbReference type="CDD" id="cd02440">
    <property type="entry name" value="AdoMet_MTases"/>
    <property type="match status" value="1"/>
</dbReference>
<evidence type="ECO:0000256" key="6">
    <source>
        <dbReference type="ARBA" id="ARBA00022691"/>
    </source>
</evidence>
<dbReference type="InterPro" id="IPR049482">
    <property type="entry name" value="ANM3-like_C2H2_Zf"/>
</dbReference>
<evidence type="ECO:0000259" key="15">
    <source>
        <dbReference type="Pfam" id="PF22528"/>
    </source>
</evidence>
<dbReference type="Gene3D" id="3.40.50.150">
    <property type="entry name" value="Vaccinia Virus protein VP39"/>
    <property type="match status" value="1"/>
</dbReference>
<evidence type="ECO:0000256" key="13">
    <source>
        <dbReference type="SAM" id="MobiDB-lite"/>
    </source>
</evidence>
<reference evidence="16" key="1">
    <citation type="journal article" date="2020" name="Nat. Commun.">
        <title>Large-scale genome sequencing of mycorrhizal fungi provides insights into the early evolution of symbiotic traits.</title>
        <authorList>
            <person name="Miyauchi S."/>
            <person name="Kiss E."/>
            <person name="Kuo A."/>
            <person name="Drula E."/>
            <person name="Kohler A."/>
            <person name="Sanchez-Garcia M."/>
            <person name="Morin E."/>
            <person name="Andreopoulos B."/>
            <person name="Barry K.W."/>
            <person name="Bonito G."/>
            <person name="Buee M."/>
            <person name="Carver A."/>
            <person name="Chen C."/>
            <person name="Cichocki N."/>
            <person name="Clum A."/>
            <person name="Culley D."/>
            <person name="Crous P.W."/>
            <person name="Fauchery L."/>
            <person name="Girlanda M."/>
            <person name="Hayes R.D."/>
            <person name="Keri Z."/>
            <person name="LaButti K."/>
            <person name="Lipzen A."/>
            <person name="Lombard V."/>
            <person name="Magnuson J."/>
            <person name="Maillard F."/>
            <person name="Murat C."/>
            <person name="Nolan M."/>
            <person name="Ohm R.A."/>
            <person name="Pangilinan J."/>
            <person name="Pereira M.F."/>
            <person name="Perotto S."/>
            <person name="Peter M."/>
            <person name="Pfister S."/>
            <person name="Riley R."/>
            <person name="Sitrit Y."/>
            <person name="Stielow J.B."/>
            <person name="Szollosi G."/>
            <person name="Zifcakova L."/>
            <person name="Stursova M."/>
            <person name="Spatafora J.W."/>
            <person name="Tedersoo L."/>
            <person name="Vaario L.M."/>
            <person name="Yamada A."/>
            <person name="Yan M."/>
            <person name="Wang P."/>
            <person name="Xu J."/>
            <person name="Bruns T."/>
            <person name="Baldrian P."/>
            <person name="Vilgalys R."/>
            <person name="Dunand C."/>
            <person name="Henrissat B."/>
            <person name="Grigoriev I.V."/>
            <person name="Hibbett D."/>
            <person name="Nagy L.G."/>
            <person name="Martin F.M."/>
        </authorList>
    </citation>
    <scope>NUCLEOTIDE SEQUENCE</scope>
    <source>
        <strain evidence="16">UP504</strain>
    </source>
</reference>
<evidence type="ECO:0000256" key="7">
    <source>
        <dbReference type="ARBA" id="ARBA00022723"/>
    </source>
</evidence>
<evidence type="ECO:0000256" key="8">
    <source>
        <dbReference type="ARBA" id="ARBA00022771"/>
    </source>
</evidence>
<dbReference type="AlphaFoldDB" id="A0A9P6BA76"/>
<organism evidence="16 17">
    <name type="scientific">Hydnum rufescens UP504</name>
    <dbReference type="NCBI Taxonomy" id="1448309"/>
    <lineage>
        <taxon>Eukaryota</taxon>
        <taxon>Fungi</taxon>
        <taxon>Dikarya</taxon>
        <taxon>Basidiomycota</taxon>
        <taxon>Agaricomycotina</taxon>
        <taxon>Agaricomycetes</taxon>
        <taxon>Cantharellales</taxon>
        <taxon>Hydnaceae</taxon>
        <taxon>Hydnum</taxon>
    </lineage>
</organism>
<evidence type="ECO:0000256" key="11">
    <source>
        <dbReference type="ARBA" id="ARBA00049303"/>
    </source>
</evidence>
<dbReference type="Proteomes" id="UP000886523">
    <property type="component" value="Unassembled WGS sequence"/>
</dbReference>
<accession>A0A9P6BA76</accession>
<keyword evidence="5 12" id="KW-0808">Transferase</keyword>
<dbReference type="InterPro" id="IPR055135">
    <property type="entry name" value="PRMT_dom"/>
</dbReference>
<keyword evidence="9" id="KW-0862">Zinc</keyword>
<dbReference type="SUPFAM" id="SSF53335">
    <property type="entry name" value="S-adenosyl-L-methionine-dependent methyltransferases"/>
    <property type="match status" value="1"/>
</dbReference>
<dbReference type="GO" id="GO:0042054">
    <property type="term" value="F:histone methyltransferase activity"/>
    <property type="evidence" value="ECO:0007669"/>
    <property type="project" value="TreeGrafter"/>
</dbReference>